<name>E6MJF1_9FIRM</name>
<reference evidence="1 2" key="1">
    <citation type="submission" date="2010-12" db="EMBL/GenBank/DDBJ databases">
        <authorList>
            <person name="Muzny D."/>
            <person name="Qin X."/>
            <person name="Deng J."/>
            <person name="Jiang H."/>
            <person name="Liu Y."/>
            <person name="Qu J."/>
            <person name="Song X.-Z."/>
            <person name="Zhang L."/>
            <person name="Thornton R."/>
            <person name="Coyle M."/>
            <person name="Francisco L."/>
            <person name="Jackson L."/>
            <person name="Javaid M."/>
            <person name="Korchina V."/>
            <person name="Kovar C."/>
            <person name="Mata R."/>
            <person name="Mathew T."/>
            <person name="Ngo R."/>
            <person name="Nguyen L."/>
            <person name="Nguyen N."/>
            <person name="Okwuonu G."/>
            <person name="Ongeri F."/>
            <person name="Pham C."/>
            <person name="Simmons D."/>
            <person name="Wilczek-Boney K."/>
            <person name="Hale W."/>
            <person name="Jakkamsetti A."/>
            <person name="Pham P."/>
            <person name="Ruth R."/>
            <person name="San Lucas F."/>
            <person name="Warren J."/>
            <person name="Zhang J."/>
            <person name="Zhao Z."/>
            <person name="Zhou C."/>
            <person name="Zhu D."/>
            <person name="Lee S."/>
            <person name="Bess C."/>
            <person name="Blankenburg K."/>
            <person name="Forbes L."/>
            <person name="Fu Q."/>
            <person name="Gubbala S."/>
            <person name="Hirani K."/>
            <person name="Jayaseelan J.C."/>
            <person name="Lara F."/>
            <person name="Munidasa M."/>
            <person name="Palculict T."/>
            <person name="Patil S."/>
            <person name="Pu L.-L."/>
            <person name="Saada N."/>
            <person name="Tang L."/>
            <person name="Weissenberger G."/>
            <person name="Zhu Y."/>
            <person name="Hemphill L."/>
            <person name="Shang Y."/>
            <person name="Youmans B."/>
            <person name="Ayvaz T."/>
            <person name="Ross M."/>
            <person name="Santibanez J."/>
            <person name="Aqrawi P."/>
            <person name="Gross S."/>
            <person name="Joshi V."/>
            <person name="Fowler G."/>
            <person name="Nazareth L."/>
            <person name="Reid J."/>
            <person name="Worley K."/>
            <person name="Petrosino J."/>
            <person name="Highlander S."/>
            <person name="Gibbs R."/>
        </authorList>
    </citation>
    <scope>NUCLEOTIDE SEQUENCE [LARGE SCALE GENOMIC DNA]</scope>
    <source>
        <strain evidence="1 2">ATCC 23263</strain>
    </source>
</reference>
<dbReference type="EMBL" id="AEQN01000028">
    <property type="protein sequence ID" value="EFV00687.1"/>
    <property type="molecule type" value="Genomic_DNA"/>
</dbReference>
<proteinExistence type="predicted"/>
<dbReference type="Proteomes" id="UP000004754">
    <property type="component" value="Unassembled WGS sequence"/>
</dbReference>
<dbReference type="HOGENOM" id="CLU_3046976_0_0_9"/>
<dbReference type="RefSeq" id="WP_006599558.1">
    <property type="nucleotide sequence ID" value="NZ_GL622359.1"/>
</dbReference>
<accession>E6MJF1</accession>
<dbReference type="STRING" id="887929.HMP0721_2136"/>
<protein>
    <submittedName>
        <fullName evidence="1">Uncharacterized protein</fullName>
    </submittedName>
</protein>
<sequence length="54" mass="6329">MPDRDHAHSDTYYNTLDAIIKAINQKLPDAAIHDSETLERLLDDVLMHFKYEML</sequence>
<evidence type="ECO:0000313" key="1">
    <source>
        <dbReference type="EMBL" id="EFV00687.1"/>
    </source>
</evidence>
<dbReference type="AlphaFoldDB" id="E6MJF1"/>
<organism evidence="1 2">
    <name type="scientific">Pseudoramibacter alactolyticus ATCC 23263</name>
    <dbReference type="NCBI Taxonomy" id="887929"/>
    <lineage>
        <taxon>Bacteria</taxon>
        <taxon>Bacillati</taxon>
        <taxon>Bacillota</taxon>
        <taxon>Clostridia</taxon>
        <taxon>Eubacteriales</taxon>
        <taxon>Eubacteriaceae</taxon>
        <taxon>Pseudoramibacter</taxon>
    </lineage>
</organism>
<gene>
    <name evidence="1" type="ORF">HMP0721_2136</name>
</gene>
<keyword evidence="2" id="KW-1185">Reference proteome</keyword>
<evidence type="ECO:0000313" key="2">
    <source>
        <dbReference type="Proteomes" id="UP000004754"/>
    </source>
</evidence>
<comment type="caution">
    <text evidence="1">The sequence shown here is derived from an EMBL/GenBank/DDBJ whole genome shotgun (WGS) entry which is preliminary data.</text>
</comment>